<protein>
    <submittedName>
        <fullName evidence="1">Uncharacterized protein</fullName>
    </submittedName>
</protein>
<comment type="caution">
    <text evidence="1">The sequence shown here is derived from an EMBL/GenBank/DDBJ whole genome shotgun (WGS) entry which is preliminary data.</text>
</comment>
<dbReference type="Proteomes" id="UP001210211">
    <property type="component" value="Unassembled WGS sequence"/>
</dbReference>
<dbReference type="PANTHER" id="PTHR36810:SF1">
    <property type="entry name" value="OS05G0232200 PROTEIN"/>
    <property type="match status" value="1"/>
</dbReference>
<dbReference type="EMBL" id="JAMRDG010000001">
    <property type="protein sequence ID" value="KAJ3701921.1"/>
    <property type="molecule type" value="Genomic_DNA"/>
</dbReference>
<name>A0AAD6EUR4_9POAL</name>
<gene>
    <name evidence="1" type="ORF">LUZ61_005626</name>
</gene>
<accession>A0AAD6EUR4</accession>
<dbReference type="AlphaFoldDB" id="A0AAD6EUR4"/>
<dbReference type="PANTHER" id="PTHR36810">
    <property type="entry name" value="BNACNNG47150D PROTEIN"/>
    <property type="match status" value="1"/>
</dbReference>
<reference evidence="1 2" key="1">
    <citation type="journal article" date="2022" name="Cell">
        <title>Repeat-based holocentromeres influence genome architecture and karyotype evolution.</title>
        <authorList>
            <person name="Hofstatter P.G."/>
            <person name="Thangavel G."/>
            <person name="Lux T."/>
            <person name="Neumann P."/>
            <person name="Vondrak T."/>
            <person name="Novak P."/>
            <person name="Zhang M."/>
            <person name="Costa L."/>
            <person name="Castellani M."/>
            <person name="Scott A."/>
            <person name="Toegelov H."/>
            <person name="Fuchs J."/>
            <person name="Mata-Sucre Y."/>
            <person name="Dias Y."/>
            <person name="Vanzela A.L.L."/>
            <person name="Huettel B."/>
            <person name="Almeida C.C.S."/>
            <person name="Simkova H."/>
            <person name="Souza G."/>
            <person name="Pedrosa-Harand A."/>
            <person name="Macas J."/>
            <person name="Mayer K.F.X."/>
            <person name="Houben A."/>
            <person name="Marques A."/>
        </authorList>
    </citation>
    <scope>NUCLEOTIDE SEQUENCE [LARGE SCALE GENOMIC DNA]</scope>
    <source>
        <strain evidence="1">RhyTen1mFocal</strain>
    </source>
</reference>
<evidence type="ECO:0000313" key="1">
    <source>
        <dbReference type="EMBL" id="KAJ3701921.1"/>
    </source>
</evidence>
<keyword evidence="2" id="KW-1185">Reference proteome</keyword>
<proteinExistence type="predicted"/>
<sequence length="438" mass="49333">MPGSIHLSVAEWIEAPPRGTFSTPHYIKVSVGKNTYQSAGREDLTFPVTSIRDNLVIMLCDSEGNLVTKKEVKTISVAEKGDAEIVFSLEFGGDFKLRLSFVLNEEEKEKIRELRSIVLKRKHAELLKGTSDIVYPGTSSQLQNKDHSKLNTIKIPKMSTGPNPNKVIKENGPQISFLRVSQSVDDLTGADIKRSVPNRSPSDNIRKMISAFEGNAKQFNCEQNSVSQISPRTRTQLNKIHSQTLMESMLYDNEDIKQRRGSQTLIRRSFSAGDLAEVILQNDPNGTRISTSNERVEVGHHIQHKIGGFSSKNFPGTRHFRDWDFSEHTDDLSFIDKTSYFFGITDMLMPYHLCLTSSPEEARKCLQNFTAGSMHYRKIKLHGVAYHEVKKEIGSRSQTEDLHHKKDGSSNLNGWLIEQGARIFIVIVACGTIILNTR</sequence>
<organism evidence="1 2">
    <name type="scientific">Rhynchospora tenuis</name>
    <dbReference type="NCBI Taxonomy" id="198213"/>
    <lineage>
        <taxon>Eukaryota</taxon>
        <taxon>Viridiplantae</taxon>
        <taxon>Streptophyta</taxon>
        <taxon>Embryophyta</taxon>
        <taxon>Tracheophyta</taxon>
        <taxon>Spermatophyta</taxon>
        <taxon>Magnoliopsida</taxon>
        <taxon>Liliopsida</taxon>
        <taxon>Poales</taxon>
        <taxon>Cyperaceae</taxon>
        <taxon>Cyperoideae</taxon>
        <taxon>Rhynchosporeae</taxon>
        <taxon>Rhynchospora</taxon>
    </lineage>
</organism>
<evidence type="ECO:0000313" key="2">
    <source>
        <dbReference type="Proteomes" id="UP001210211"/>
    </source>
</evidence>